<dbReference type="AlphaFoldDB" id="A0A9P7FIS0"/>
<organism evidence="1 2">
    <name type="scientific">Suillus discolor</name>
    <dbReference type="NCBI Taxonomy" id="1912936"/>
    <lineage>
        <taxon>Eukaryota</taxon>
        <taxon>Fungi</taxon>
        <taxon>Dikarya</taxon>
        <taxon>Basidiomycota</taxon>
        <taxon>Agaricomycotina</taxon>
        <taxon>Agaricomycetes</taxon>
        <taxon>Agaricomycetidae</taxon>
        <taxon>Boletales</taxon>
        <taxon>Suillineae</taxon>
        <taxon>Suillaceae</taxon>
        <taxon>Suillus</taxon>
    </lineage>
</organism>
<dbReference type="Proteomes" id="UP000823399">
    <property type="component" value="Unassembled WGS sequence"/>
</dbReference>
<keyword evidence="2" id="KW-1185">Reference proteome</keyword>
<protein>
    <submittedName>
        <fullName evidence="1">Uncharacterized protein</fullName>
    </submittedName>
</protein>
<evidence type="ECO:0000313" key="1">
    <source>
        <dbReference type="EMBL" id="KAG2119729.1"/>
    </source>
</evidence>
<gene>
    <name evidence="1" type="ORF">F5147DRAFT_647619</name>
</gene>
<evidence type="ECO:0000313" key="2">
    <source>
        <dbReference type="Proteomes" id="UP000823399"/>
    </source>
</evidence>
<dbReference type="RefSeq" id="XP_041299555.1">
    <property type="nucleotide sequence ID" value="XM_041433219.1"/>
</dbReference>
<sequence length="240" mass="27521">MDGKNSLKQVLKQVPNEDHDEDSVLWNSLQSSELPTSQSIVDYCYLTRVHIKSEVDLFNNDDKDNNPCVGRWKNMKDDKTKWMWRVFDKSEIFMATWCRAVNATKVEIAQKRPMSHDKHYRKCGMGNNKTWQKQHGDSLAAWQASKKAKVLPATGSNLQNDENFKNTVSAPIFTAEDCTDTPESTTQVQIPLADTANSLDIILSNNVFLHDTLHYKTICEEVEDEEDIIAICGVQWHERD</sequence>
<proteinExistence type="predicted"/>
<dbReference type="GeneID" id="64695478"/>
<dbReference type="EMBL" id="JABBWM010000002">
    <property type="protein sequence ID" value="KAG2119729.1"/>
    <property type="molecule type" value="Genomic_DNA"/>
</dbReference>
<name>A0A9P7FIS0_9AGAM</name>
<accession>A0A9P7FIS0</accession>
<comment type="caution">
    <text evidence="1">The sequence shown here is derived from an EMBL/GenBank/DDBJ whole genome shotgun (WGS) entry which is preliminary data.</text>
</comment>
<dbReference type="InterPro" id="IPR040521">
    <property type="entry name" value="KDZ"/>
</dbReference>
<dbReference type="Pfam" id="PF18758">
    <property type="entry name" value="KDZ"/>
    <property type="match status" value="1"/>
</dbReference>
<reference evidence="1" key="1">
    <citation type="journal article" date="2020" name="New Phytol.">
        <title>Comparative genomics reveals dynamic genome evolution in host specialist ectomycorrhizal fungi.</title>
        <authorList>
            <person name="Lofgren L.A."/>
            <person name="Nguyen N.H."/>
            <person name="Vilgalys R."/>
            <person name="Ruytinx J."/>
            <person name="Liao H.L."/>
            <person name="Branco S."/>
            <person name="Kuo A."/>
            <person name="LaButti K."/>
            <person name="Lipzen A."/>
            <person name="Andreopoulos W."/>
            <person name="Pangilinan J."/>
            <person name="Riley R."/>
            <person name="Hundley H."/>
            <person name="Na H."/>
            <person name="Barry K."/>
            <person name="Grigoriev I.V."/>
            <person name="Stajich J.E."/>
            <person name="Kennedy P.G."/>
        </authorList>
    </citation>
    <scope>NUCLEOTIDE SEQUENCE</scope>
    <source>
        <strain evidence="1">FC423</strain>
    </source>
</reference>
<dbReference type="OrthoDB" id="10436996at2759"/>